<gene>
    <name evidence="1" type="ORF">LCGC14_0382380</name>
</gene>
<name>A0A0F9T7T0_9ZZZZ</name>
<sequence>MGELFSIQWEGRVVATIDGDGNFTCSDKVAMVKALKAQGAFWLEVTDRLSRPRSV</sequence>
<protein>
    <submittedName>
        <fullName evidence="1">Uncharacterized protein</fullName>
    </submittedName>
</protein>
<dbReference type="AlphaFoldDB" id="A0A0F9T7T0"/>
<comment type="caution">
    <text evidence="1">The sequence shown here is derived from an EMBL/GenBank/DDBJ whole genome shotgun (WGS) entry which is preliminary data.</text>
</comment>
<dbReference type="EMBL" id="LAZR01000313">
    <property type="protein sequence ID" value="KKN75239.1"/>
    <property type="molecule type" value="Genomic_DNA"/>
</dbReference>
<accession>A0A0F9T7T0</accession>
<reference evidence="1" key="1">
    <citation type="journal article" date="2015" name="Nature">
        <title>Complex archaea that bridge the gap between prokaryotes and eukaryotes.</title>
        <authorList>
            <person name="Spang A."/>
            <person name="Saw J.H."/>
            <person name="Jorgensen S.L."/>
            <person name="Zaremba-Niedzwiedzka K."/>
            <person name="Martijn J."/>
            <person name="Lind A.E."/>
            <person name="van Eijk R."/>
            <person name="Schleper C."/>
            <person name="Guy L."/>
            <person name="Ettema T.J."/>
        </authorList>
    </citation>
    <scope>NUCLEOTIDE SEQUENCE</scope>
</reference>
<proteinExistence type="predicted"/>
<organism evidence="1">
    <name type="scientific">marine sediment metagenome</name>
    <dbReference type="NCBI Taxonomy" id="412755"/>
    <lineage>
        <taxon>unclassified sequences</taxon>
        <taxon>metagenomes</taxon>
        <taxon>ecological metagenomes</taxon>
    </lineage>
</organism>
<evidence type="ECO:0000313" key="1">
    <source>
        <dbReference type="EMBL" id="KKN75239.1"/>
    </source>
</evidence>